<reference evidence="3 4" key="1">
    <citation type="journal article" date="2017" name="Mol. Plant">
        <title>The Genome of Medicinal Plant Macleaya cordata Provides New Insights into Benzylisoquinoline Alkaloids Metabolism.</title>
        <authorList>
            <person name="Liu X."/>
            <person name="Liu Y."/>
            <person name="Huang P."/>
            <person name="Ma Y."/>
            <person name="Qing Z."/>
            <person name="Tang Q."/>
            <person name="Cao H."/>
            <person name="Cheng P."/>
            <person name="Zheng Y."/>
            <person name="Yuan Z."/>
            <person name="Zhou Y."/>
            <person name="Liu J."/>
            <person name="Tang Z."/>
            <person name="Zhuo Y."/>
            <person name="Zhang Y."/>
            <person name="Yu L."/>
            <person name="Huang J."/>
            <person name="Yang P."/>
            <person name="Peng Q."/>
            <person name="Zhang J."/>
            <person name="Jiang W."/>
            <person name="Zhang Z."/>
            <person name="Lin K."/>
            <person name="Ro D.K."/>
            <person name="Chen X."/>
            <person name="Xiong X."/>
            <person name="Shang Y."/>
            <person name="Huang S."/>
            <person name="Zeng J."/>
        </authorList>
    </citation>
    <scope>NUCLEOTIDE SEQUENCE [LARGE SCALE GENOMIC DNA]</scope>
    <source>
        <strain evidence="4">cv. BLH2017</strain>
        <tissue evidence="3">Root</tissue>
    </source>
</reference>
<accession>A0A200QQ45</accession>
<dbReference type="InParanoid" id="A0A200QQ45"/>
<evidence type="ECO:0000256" key="1">
    <source>
        <dbReference type="SAM" id="MobiDB-lite"/>
    </source>
</evidence>
<dbReference type="OrthoDB" id="10250354at2759"/>
<proteinExistence type="predicted"/>
<keyword evidence="4" id="KW-1185">Reference proteome</keyword>
<evidence type="ECO:0000313" key="4">
    <source>
        <dbReference type="Proteomes" id="UP000195402"/>
    </source>
</evidence>
<feature type="domain" description="DUF3444" evidence="2">
    <location>
        <begin position="673"/>
        <end position="875"/>
    </location>
</feature>
<gene>
    <name evidence="3" type="ORF">BVC80_8549g12</name>
</gene>
<dbReference type="AlphaFoldDB" id="A0A200QQ45"/>
<protein>
    <recommendedName>
        <fullName evidence="2">DUF3444 domain-containing protein</fullName>
    </recommendedName>
</protein>
<dbReference type="FunCoup" id="A0A200QQ45">
    <property type="interactions" value="716"/>
</dbReference>
<dbReference type="STRING" id="56857.A0A200QQ45"/>
<feature type="compositionally biased region" description="Polar residues" evidence="1">
    <location>
        <begin position="206"/>
        <end position="222"/>
    </location>
</feature>
<dbReference type="PANTHER" id="PTHR45089:SF24">
    <property type="entry name" value="DNAJ HEAT SHOCK N-TERMINAL DOMAIN-CONTAINING PROTEIN"/>
    <property type="match status" value="1"/>
</dbReference>
<dbReference type="PANTHER" id="PTHR45089">
    <property type="entry name" value="DNAJ HEAT SHOCK AMINO-TERMINAL DOMAIN PROTEIN-RELATED"/>
    <property type="match status" value="1"/>
</dbReference>
<feature type="domain" description="DUF3444" evidence="2">
    <location>
        <begin position="317"/>
        <end position="523"/>
    </location>
</feature>
<name>A0A200QQ45_MACCD</name>
<feature type="compositionally biased region" description="Basic and acidic residues" evidence="1">
    <location>
        <begin position="227"/>
        <end position="261"/>
    </location>
</feature>
<organism evidence="3 4">
    <name type="scientific">Macleaya cordata</name>
    <name type="common">Five-seeded plume-poppy</name>
    <name type="synonym">Bocconia cordata</name>
    <dbReference type="NCBI Taxonomy" id="56857"/>
    <lineage>
        <taxon>Eukaryota</taxon>
        <taxon>Viridiplantae</taxon>
        <taxon>Streptophyta</taxon>
        <taxon>Embryophyta</taxon>
        <taxon>Tracheophyta</taxon>
        <taxon>Spermatophyta</taxon>
        <taxon>Magnoliopsida</taxon>
        <taxon>Ranunculales</taxon>
        <taxon>Papaveraceae</taxon>
        <taxon>Papaveroideae</taxon>
        <taxon>Macleaya</taxon>
    </lineage>
</organism>
<sequence>MDPQKQKQQLTQTEFSNGRQTFWTACPFCKLRYQYYRNIVDKALICQNCMKPFIAYDVDIQGMPSEVNSLLFSQKNEVPSQDGYMMHPKSIVKNFPSSVELQGNLDNTEAVSLPFAKTGGTSEVGVVSNGGNTFWTECPFCNVRYEYYRNIVKRHLRCQNCLKPFIASDLNAQEMPLPAKQKKEGRSQDGHKMRQECIVKNFPSSMGFQGNLDNTETESPSFRKTRGTSEDGGDSKTKGKEYANGRIEDKKERKGCGKLDPKGTSPLQESLPNANAKANKACKKYEKGAAAADDNKEGPEVYIDLTFGLQNKPDPLVVEVPDPDFYDFDRDKSEECFAVDQMWAIYDDLDSMPRFYARIKKVYSPGFKVQITWLEPYPDDPNEIAWTKERLPIACGKFRYEKTEYTEEIGMFSHRVDLEKGTTRGSLRIYPRKGETWALFKNWDIKWSSDPDNHRNYNYDFVEVLSDYTRESGINVVYLVKVKGFVSLFKPTKNNGMIFIQIPPNELLRFSHRVPSFRMTGREREDVPEGYFELDPASLPGNLEEIFDTADVKVNVENINGKISGSSRSPAEKKPHMPKRRKNPVENDTMEGGNLKSGHWFPRLANLCNKKQRSEEKAGSDGEKSCDASTFGRESAFTCQADANEMGSDGVVIISDSVSEQSPSSASHLFPCEIREAEFYNFEDDKSYEKFKSGQIWALYCEFDSLPKYYAQIEKVELSPNFKLYVKWLEACTPPKGVIQWLDRKMPICCGTFTSGEKAEFDDTTSFSHLLSTGVSAGKENKYEIYPRKGEVWALYRNFNSDWTCSDLQKCEYDMVEVLEVYHDRWIIVLVLRQVAVFKTVFKAERNAGHDFIMGIPWIELFRLSHQVPAFRLTEPRYGSLRGCWELDPKSMAACLVPSN</sequence>
<dbReference type="OMA" id="DANEIEW"/>
<comment type="caution">
    <text evidence="3">The sequence shown here is derived from an EMBL/GenBank/DDBJ whole genome shotgun (WGS) entry which is preliminary data.</text>
</comment>
<evidence type="ECO:0000313" key="3">
    <source>
        <dbReference type="EMBL" id="OVA12555.1"/>
    </source>
</evidence>
<evidence type="ECO:0000259" key="2">
    <source>
        <dbReference type="Pfam" id="PF11926"/>
    </source>
</evidence>
<feature type="region of interest" description="Disordered" evidence="1">
    <location>
        <begin position="206"/>
        <end position="273"/>
    </location>
</feature>
<dbReference type="InterPro" id="IPR024593">
    <property type="entry name" value="DUF3444"/>
</dbReference>
<dbReference type="Pfam" id="PF11926">
    <property type="entry name" value="DUF3444"/>
    <property type="match status" value="2"/>
</dbReference>
<feature type="region of interest" description="Disordered" evidence="1">
    <location>
        <begin position="561"/>
        <end position="596"/>
    </location>
</feature>
<dbReference type="Proteomes" id="UP000195402">
    <property type="component" value="Unassembled WGS sequence"/>
</dbReference>
<dbReference type="EMBL" id="MVGT01001375">
    <property type="protein sequence ID" value="OVA12555.1"/>
    <property type="molecule type" value="Genomic_DNA"/>
</dbReference>